<protein>
    <submittedName>
        <fullName evidence="1">Uncharacterized protein</fullName>
    </submittedName>
</protein>
<dbReference type="AlphaFoldDB" id="A0A8B6F6C0"/>
<sequence length="264" mass="29818">MVGDLFYKRCLSTYNLSFYSLGDSKGTCYLWDETNGGRGSSDIGSCILMHINSLAEKNSAVEEITYFSDTCGGQNRNQFVTSALLYALNFHPNLKAINHKFFERGHSEMEADSIHSSVERAKKVQRDFYDLKGLKTDLNINLKKTVSGETINWLKVKWIRVTKENPGSVFFNNGFDPENFMEAKFQTSSLRGRKKKTGNIKLSPLYESKLQISAAKKADLLSLCKSGVIPTTYHSYYESLPVGKLVKDTLPEPDITEKDFNDNI</sequence>
<comment type="caution">
    <text evidence="1">The sequence shown here is derived from an EMBL/GenBank/DDBJ whole genome shotgun (WGS) entry which is preliminary data.</text>
</comment>
<proteinExistence type="predicted"/>
<evidence type="ECO:0000313" key="1">
    <source>
        <dbReference type="EMBL" id="VDI43348.1"/>
    </source>
</evidence>
<dbReference type="OrthoDB" id="6153993at2759"/>
<accession>A0A8B6F6C0</accession>
<gene>
    <name evidence="1" type="ORF">MGAL_10B065507</name>
</gene>
<reference evidence="1" key="1">
    <citation type="submission" date="2018-11" db="EMBL/GenBank/DDBJ databases">
        <authorList>
            <person name="Alioto T."/>
            <person name="Alioto T."/>
        </authorList>
    </citation>
    <scope>NUCLEOTIDE SEQUENCE</scope>
</reference>
<dbReference type="EMBL" id="UYJE01006140">
    <property type="protein sequence ID" value="VDI43348.1"/>
    <property type="molecule type" value="Genomic_DNA"/>
</dbReference>
<evidence type="ECO:0000313" key="2">
    <source>
        <dbReference type="Proteomes" id="UP000596742"/>
    </source>
</evidence>
<dbReference type="PANTHER" id="PTHR10773">
    <property type="entry name" value="DNA-DIRECTED RNA POLYMERASES I, II, AND III SUBUNIT RPABC2"/>
    <property type="match status" value="1"/>
</dbReference>
<keyword evidence="2" id="KW-1185">Reference proteome</keyword>
<dbReference type="PANTHER" id="PTHR10773:SF19">
    <property type="match status" value="1"/>
</dbReference>
<dbReference type="Proteomes" id="UP000596742">
    <property type="component" value="Unassembled WGS sequence"/>
</dbReference>
<organism evidence="1 2">
    <name type="scientific">Mytilus galloprovincialis</name>
    <name type="common">Mediterranean mussel</name>
    <dbReference type="NCBI Taxonomy" id="29158"/>
    <lineage>
        <taxon>Eukaryota</taxon>
        <taxon>Metazoa</taxon>
        <taxon>Spiralia</taxon>
        <taxon>Lophotrochozoa</taxon>
        <taxon>Mollusca</taxon>
        <taxon>Bivalvia</taxon>
        <taxon>Autobranchia</taxon>
        <taxon>Pteriomorphia</taxon>
        <taxon>Mytilida</taxon>
        <taxon>Mytiloidea</taxon>
        <taxon>Mytilidae</taxon>
        <taxon>Mytilinae</taxon>
        <taxon>Mytilus</taxon>
    </lineage>
</organism>
<name>A0A8B6F6C0_MYTGA</name>